<accession>A0ACC0BUX9</accession>
<reference evidence="2" key="1">
    <citation type="journal article" date="2023" name="Nat. Plants">
        <title>Single-cell RNA sequencing provides a high-resolution roadmap for understanding the multicellular compartmentation of specialized metabolism.</title>
        <authorList>
            <person name="Sun S."/>
            <person name="Shen X."/>
            <person name="Li Y."/>
            <person name="Li Y."/>
            <person name="Wang S."/>
            <person name="Li R."/>
            <person name="Zhang H."/>
            <person name="Shen G."/>
            <person name="Guo B."/>
            <person name="Wei J."/>
            <person name="Xu J."/>
            <person name="St-Pierre B."/>
            <person name="Chen S."/>
            <person name="Sun C."/>
        </authorList>
    </citation>
    <scope>NUCLEOTIDE SEQUENCE [LARGE SCALE GENOMIC DNA]</scope>
</reference>
<sequence>MRDGEGRRGQGLKKKAEEEVTTMGTIMPDDLHLMAIAVGGMSRDHLYRAGFEAAHFKAKSSQTASLRGLAPIRPFCADAEPRMMQRVEAVVLSVYIAFDEHMRWLFE</sequence>
<name>A0ACC0BUX9_CATRO</name>
<keyword evidence="2" id="KW-1185">Reference proteome</keyword>
<dbReference type="Proteomes" id="UP001060085">
    <property type="component" value="Linkage Group LG02"/>
</dbReference>
<evidence type="ECO:0000313" key="1">
    <source>
        <dbReference type="EMBL" id="KAI5676392.1"/>
    </source>
</evidence>
<comment type="caution">
    <text evidence="1">The sequence shown here is derived from an EMBL/GenBank/DDBJ whole genome shotgun (WGS) entry which is preliminary data.</text>
</comment>
<protein>
    <submittedName>
        <fullName evidence="1">Uncharacterized protein</fullName>
    </submittedName>
</protein>
<evidence type="ECO:0000313" key="2">
    <source>
        <dbReference type="Proteomes" id="UP001060085"/>
    </source>
</evidence>
<organism evidence="1 2">
    <name type="scientific">Catharanthus roseus</name>
    <name type="common">Madagascar periwinkle</name>
    <name type="synonym">Vinca rosea</name>
    <dbReference type="NCBI Taxonomy" id="4058"/>
    <lineage>
        <taxon>Eukaryota</taxon>
        <taxon>Viridiplantae</taxon>
        <taxon>Streptophyta</taxon>
        <taxon>Embryophyta</taxon>
        <taxon>Tracheophyta</taxon>
        <taxon>Spermatophyta</taxon>
        <taxon>Magnoliopsida</taxon>
        <taxon>eudicotyledons</taxon>
        <taxon>Gunneridae</taxon>
        <taxon>Pentapetalae</taxon>
        <taxon>asterids</taxon>
        <taxon>lamiids</taxon>
        <taxon>Gentianales</taxon>
        <taxon>Apocynaceae</taxon>
        <taxon>Rauvolfioideae</taxon>
        <taxon>Vinceae</taxon>
        <taxon>Catharanthinae</taxon>
        <taxon>Catharanthus</taxon>
    </lineage>
</organism>
<dbReference type="EMBL" id="CM044702">
    <property type="protein sequence ID" value="KAI5676392.1"/>
    <property type="molecule type" value="Genomic_DNA"/>
</dbReference>
<gene>
    <name evidence="1" type="ORF">M9H77_07342</name>
</gene>
<proteinExistence type="predicted"/>